<evidence type="ECO:0000256" key="2">
    <source>
        <dbReference type="ARBA" id="ARBA00022643"/>
    </source>
</evidence>
<dbReference type="RefSeq" id="WP_176238603.1">
    <property type="nucleotide sequence ID" value="NZ_AP024412.1"/>
</dbReference>
<proteinExistence type="predicted"/>
<evidence type="ECO:0000313" key="5">
    <source>
        <dbReference type="Proteomes" id="UP000620133"/>
    </source>
</evidence>
<dbReference type="InterPro" id="IPR005025">
    <property type="entry name" value="FMN_Rdtase-like_dom"/>
</dbReference>
<dbReference type="InterPro" id="IPR051796">
    <property type="entry name" value="ISF_SsuE-like"/>
</dbReference>
<name>A0A7U9XV43_9MOLU</name>
<accession>A0A7U9XV43</accession>
<keyword evidence="1" id="KW-0285">Flavoprotein</keyword>
<protein>
    <recommendedName>
        <fullName evidence="3">NADPH-dependent FMN reductase-like domain-containing protein</fullName>
    </recommendedName>
</protein>
<evidence type="ECO:0000313" key="4">
    <source>
        <dbReference type="EMBL" id="BCR35767.1"/>
    </source>
</evidence>
<reference evidence="4" key="1">
    <citation type="submission" date="2021-01" db="EMBL/GenBank/DDBJ databases">
        <title>Draft genome sequence of Acholeplasmataceae bacterium strain Mahy22.</title>
        <authorList>
            <person name="Watanabe M."/>
            <person name="Kojima H."/>
            <person name="Fukui M."/>
        </authorList>
    </citation>
    <scope>NUCLEOTIDE SEQUENCE</scope>
    <source>
        <strain evidence="4">Mahy22</strain>
    </source>
</reference>
<gene>
    <name evidence="4" type="ORF">MPAN_006600</name>
</gene>
<dbReference type="SUPFAM" id="SSF52218">
    <property type="entry name" value="Flavoproteins"/>
    <property type="match status" value="1"/>
</dbReference>
<dbReference type="PANTHER" id="PTHR43278:SF4">
    <property type="entry name" value="NAD(P)H-DEPENDENT FMN-CONTAINING OXIDOREDUCTASE YWQN-RELATED"/>
    <property type="match status" value="1"/>
</dbReference>
<dbReference type="Pfam" id="PF03358">
    <property type="entry name" value="FMN_red"/>
    <property type="match status" value="1"/>
</dbReference>
<dbReference type="GO" id="GO:0016491">
    <property type="term" value="F:oxidoreductase activity"/>
    <property type="evidence" value="ECO:0007669"/>
    <property type="project" value="InterPro"/>
</dbReference>
<feature type="domain" description="NADPH-dependent FMN reductase-like" evidence="3">
    <location>
        <begin position="3"/>
        <end position="130"/>
    </location>
</feature>
<dbReference type="PANTHER" id="PTHR43278">
    <property type="entry name" value="NAD(P)H-DEPENDENT FMN-CONTAINING OXIDOREDUCTASE YWQN-RELATED"/>
    <property type="match status" value="1"/>
</dbReference>
<dbReference type="Gene3D" id="3.40.50.360">
    <property type="match status" value="1"/>
</dbReference>
<organism evidence="4 5">
    <name type="scientific">Mariniplasma anaerobium</name>
    <dbReference type="NCBI Taxonomy" id="2735436"/>
    <lineage>
        <taxon>Bacteria</taxon>
        <taxon>Bacillati</taxon>
        <taxon>Mycoplasmatota</taxon>
        <taxon>Mollicutes</taxon>
        <taxon>Acholeplasmatales</taxon>
        <taxon>Acholeplasmataceae</taxon>
        <taxon>Mariniplasma</taxon>
    </lineage>
</organism>
<keyword evidence="2" id="KW-0288">FMN</keyword>
<dbReference type="KEGG" id="manr:MPAN_006600"/>
<dbReference type="EMBL" id="AP024412">
    <property type="protein sequence ID" value="BCR35767.1"/>
    <property type="molecule type" value="Genomic_DNA"/>
</dbReference>
<dbReference type="InterPro" id="IPR029039">
    <property type="entry name" value="Flavoprotein-like_sf"/>
</dbReference>
<dbReference type="Proteomes" id="UP000620133">
    <property type="component" value="Chromosome"/>
</dbReference>
<sequence length="245" mass="28423">MAKILIINGSPRKKNTYGLLKRIEKEFSGDTIEFINVSDYDVKACVGCEQCLRKGVCHINDDATKILDKMVEADGIIIGAPVYLRQIPGNLKNIFDRGCAWYHRSPIVGKPIFFVTTTQVTGTKSLMSYFKDLTVQWGVIYAGSINKTLFNLEKPYKIKKLDKFKKYSNKDNIIKYRPSMKQIFEFHTQKVLASEILPLDKTFWEEKGYMDKPYFYTCRINIVTRLLGYLYYKFLQNIISKNKTV</sequence>
<keyword evidence="5" id="KW-1185">Reference proteome</keyword>
<evidence type="ECO:0000256" key="1">
    <source>
        <dbReference type="ARBA" id="ARBA00022630"/>
    </source>
</evidence>
<evidence type="ECO:0000259" key="3">
    <source>
        <dbReference type="Pfam" id="PF03358"/>
    </source>
</evidence>
<dbReference type="AlphaFoldDB" id="A0A7U9XV43"/>